<evidence type="ECO:0000259" key="7">
    <source>
        <dbReference type="Pfam" id="PF00520"/>
    </source>
</evidence>
<feature type="region of interest" description="Disordered" evidence="5">
    <location>
        <begin position="106"/>
        <end position="216"/>
    </location>
</feature>
<evidence type="ECO:0000256" key="2">
    <source>
        <dbReference type="ARBA" id="ARBA00022692"/>
    </source>
</evidence>
<accession>A0ABN9VA27</accession>
<feature type="compositionally biased region" description="Low complexity" evidence="5">
    <location>
        <begin position="193"/>
        <end position="205"/>
    </location>
</feature>
<feature type="transmembrane region" description="Helical" evidence="6">
    <location>
        <begin position="404"/>
        <end position="425"/>
    </location>
</feature>
<dbReference type="Pfam" id="PF00520">
    <property type="entry name" value="Ion_trans"/>
    <property type="match status" value="1"/>
</dbReference>
<keyword evidence="4 6" id="KW-0472">Membrane</keyword>
<feature type="transmembrane region" description="Helical" evidence="6">
    <location>
        <begin position="658"/>
        <end position="675"/>
    </location>
</feature>
<feature type="transmembrane region" description="Helical" evidence="6">
    <location>
        <begin position="437"/>
        <end position="461"/>
    </location>
</feature>
<evidence type="ECO:0000256" key="6">
    <source>
        <dbReference type="SAM" id="Phobius"/>
    </source>
</evidence>
<feature type="compositionally biased region" description="Basic and acidic residues" evidence="5">
    <location>
        <begin position="147"/>
        <end position="156"/>
    </location>
</feature>
<feature type="compositionally biased region" description="Low complexity" evidence="5">
    <location>
        <begin position="106"/>
        <end position="116"/>
    </location>
</feature>
<feature type="compositionally biased region" description="Polar residues" evidence="5">
    <location>
        <begin position="68"/>
        <end position="81"/>
    </location>
</feature>
<feature type="non-terminal residue" evidence="8">
    <location>
        <position position="1"/>
    </location>
</feature>
<feature type="region of interest" description="Disordered" evidence="5">
    <location>
        <begin position="41"/>
        <end position="81"/>
    </location>
</feature>
<keyword evidence="9" id="KW-1185">Reference proteome</keyword>
<comment type="caution">
    <text evidence="8">The sequence shown here is derived from an EMBL/GenBank/DDBJ whole genome shotgun (WGS) entry which is preliminary data.</text>
</comment>
<proteinExistence type="predicted"/>
<keyword evidence="2 6" id="KW-0812">Transmembrane</keyword>
<evidence type="ECO:0000256" key="5">
    <source>
        <dbReference type="SAM" id="MobiDB-lite"/>
    </source>
</evidence>
<evidence type="ECO:0000256" key="4">
    <source>
        <dbReference type="ARBA" id="ARBA00023136"/>
    </source>
</evidence>
<reference evidence="8" key="1">
    <citation type="submission" date="2023-10" db="EMBL/GenBank/DDBJ databases">
        <authorList>
            <person name="Chen Y."/>
            <person name="Shah S."/>
            <person name="Dougan E. K."/>
            <person name="Thang M."/>
            <person name="Chan C."/>
        </authorList>
    </citation>
    <scope>NUCLEOTIDE SEQUENCE [LARGE SCALE GENOMIC DNA]</scope>
</reference>
<keyword evidence="3 6" id="KW-1133">Transmembrane helix</keyword>
<evidence type="ECO:0000313" key="8">
    <source>
        <dbReference type="EMBL" id="CAK0869779.1"/>
    </source>
</evidence>
<evidence type="ECO:0000313" key="9">
    <source>
        <dbReference type="Proteomes" id="UP001189429"/>
    </source>
</evidence>
<dbReference type="Proteomes" id="UP001189429">
    <property type="component" value="Unassembled WGS sequence"/>
</dbReference>
<dbReference type="InterPro" id="IPR005821">
    <property type="entry name" value="Ion_trans_dom"/>
</dbReference>
<organism evidence="8 9">
    <name type="scientific">Prorocentrum cordatum</name>
    <dbReference type="NCBI Taxonomy" id="2364126"/>
    <lineage>
        <taxon>Eukaryota</taxon>
        <taxon>Sar</taxon>
        <taxon>Alveolata</taxon>
        <taxon>Dinophyceae</taxon>
        <taxon>Prorocentrales</taxon>
        <taxon>Prorocentraceae</taxon>
        <taxon>Prorocentrum</taxon>
    </lineage>
</organism>
<dbReference type="EMBL" id="CAUYUJ010016884">
    <property type="protein sequence ID" value="CAK0869779.1"/>
    <property type="molecule type" value="Genomic_DNA"/>
</dbReference>
<sequence length="838" mass="92316">EAPGAEFRVLIGQLVGQHEADIRSAVAALQQENRSLREEVSALRGAQPRWPAGAHGGGPVAPRASSRADGSTPVTSVGLSGSATLPILSRSVGQADGEPAARVSSAAWSSKASSPARVGTLPGALHASPEVPRLDCGGSTLAQELSGRSEERRPAAGEEPLEVLGATAGRPRPSQSSLEPPGASARRRRPSRRSSLGGSSVVPSARSSIGGTPYSPLNVRISATEVTRFSRMLHVDKWNTGQAKISARDLLRVLESRGVEDLSIQRVSWVMQRLLGVSSPEHALSGYLRDRAREAQFLEVRPDRSDDDDADFEMPFKAFVDIMLCKNISKGLSPEVAEEARCWQKALMTETIEEVIDRLAKSGSPEACSPSPEAWSKSRMWASRSSVRSTKEVTGYRERCKVKALPVLNAVVVVTVFVSVISLSLSMDYCIDCEAWFYVEMIAALIFVTELLIKFCIFGYAEFLFGDDWMWNWSDASITIVDFLEVGMRVLVRTGDVDIDQTISVGTVLVALRTLRILRFARLVKMARSPLLHELASILHGFVLGSRALLWVLMVIWIVLWVTGATFRQVIGPKAGQELLTDWCGFDGDTMHEAENAAKIEMFPECGSRHRLYADEYCSTVVGCSFTVFRCMIGDCSSKGGQSLPAHFSAGYKIRFDLIYVFGMIVLIFGLFNIIQRLTAVFVESTMKGLAAQDTRIKRQEKYQVKHVRRALERLVRRITVISDTYKRARDHGEAQRKMGSFNRLFGTLVGSSWLSRWKACHADSHYSGRPLSSRPIDPSQLTLSECAFNEVLRDESVQCILDELDVNLGTDTASIFRIFRKDREGHLPLSEMLAPPT</sequence>
<comment type="subcellular location">
    <subcellularLocation>
        <location evidence="1">Membrane</location>
        <topology evidence="1">Multi-pass membrane protein</topology>
    </subcellularLocation>
</comment>
<gene>
    <name evidence="8" type="ORF">PCOR1329_LOCUS56033</name>
</gene>
<evidence type="ECO:0000256" key="3">
    <source>
        <dbReference type="ARBA" id="ARBA00022989"/>
    </source>
</evidence>
<protein>
    <recommendedName>
        <fullName evidence="7">Ion transport domain-containing protein</fullName>
    </recommendedName>
</protein>
<dbReference type="SUPFAM" id="SSF81324">
    <property type="entry name" value="Voltage-gated potassium channels"/>
    <property type="match status" value="1"/>
</dbReference>
<name>A0ABN9VA27_9DINO</name>
<feature type="transmembrane region" description="Helical" evidence="6">
    <location>
        <begin position="548"/>
        <end position="567"/>
    </location>
</feature>
<dbReference type="InterPro" id="IPR027359">
    <property type="entry name" value="Volt_channel_dom_sf"/>
</dbReference>
<feature type="domain" description="Ion transport" evidence="7">
    <location>
        <begin position="407"/>
        <end position="667"/>
    </location>
</feature>
<evidence type="ECO:0000256" key="1">
    <source>
        <dbReference type="ARBA" id="ARBA00004141"/>
    </source>
</evidence>
<dbReference type="Gene3D" id="1.20.120.350">
    <property type="entry name" value="Voltage-gated potassium channels. Chain C"/>
    <property type="match status" value="1"/>
</dbReference>